<evidence type="ECO:0000256" key="7">
    <source>
        <dbReference type="ARBA" id="ARBA00022989"/>
    </source>
</evidence>
<organism evidence="11 12">
    <name type="scientific">Candidula unifasciata</name>
    <dbReference type="NCBI Taxonomy" id="100452"/>
    <lineage>
        <taxon>Eukaryota</taxon>
        <taxon>Metazoa</taxon>
        <taxon>Spiralia</taxon>
        <taxon>Lophotrochozoa</taxon>
        <taxon>Mollusca</taxon>
        <taxon>Gastropoda</taxon>
        <taxon>Heterobranchia</taxon>
        <taxon>Euthyneura</taxon>
        <taxon>Panpulmonata</taxon>
        <taxon>Eupulmonata</taxon>
        <taxon>Stylommatophora</taxon>
        <taxon>Helicina</taxon>
        <taxon>Helicoidea</taxon>
        <taxon>Geomitridae</taxon>
        <taxon>Candidula</taxon>
    </lineage>
</organism>
<dbReference type="GO" id="GO:0005886">
    <property type="term" value="C:plasma membrane"/>
    <property type="evidence" value="ECO:0007669"/>
    <property type="project" value="UniProtKB-SubCell"/>
</dbReference>
<dbReference type="GO" id="GO:0032217">
    <property type="term" value="F:riboflavin transmembrane transporter activity"/>
    <property type="evidence" value="ECO:0007669"/>
    <property type="project" value="UniProtKB-UniRule"/>
</dbReference>
<dbReference type="Proteomes" id="UP000678393">
    <property type="component" value="Unassembled WGS sequence"/>
</dbReference>
<feature type="compositionally biased region" description="Basic and acidic residues" evidence="10">
    <location>
        <begin position="10"/>
        <end position="22"/>
    </location>
</feature>
<dbReference type="AlphaFoldDB" id="A0A8S3YZM7"/>
<keyword evidence="6 9" id="KW-0812">Transmembrane</keyword>
<evidence type="ECO:0000256" key="1">
    <source>
        <dbReference type="ARBA" id="ARBA00000215"/>
    </source>
</evidence>
<dbReference type="PANTHER" id="PTHR12929:SF10">
    <property type="entry name" value="RIBOFLAVIN TRANSPORTER"/>
    <property type="match status" value="1"/>
</dbReference>
<keyword evidence="4 9" id="KW-0813">Transport</keyword>
<feature type="region of interest" description="Disordered" evidence="10">
    <location>
        <begin position="1"/>
        <end position="26"/>
    </location>
</feature>
<comment type="catalytic activity">
    <reaction evidence="1 9">
        <text>riboflavin(in) = riboflavin(out)</text>
        <dbReference type="Rhea" id="RHEA:35015"/>
        <dbReference type="ChEBI" id="CHEBI:57986"/>
    </reaction>
</comment>
<keyword evidence="8 9" id="KW-0472">Membrane</keyword>
<feature type="transmembrane region" description="Helical" evidence="9">
    <location>
        <begin position="150"/>
        <end position="173"/>
    </location>
</feature>
<gene>
    <name evidence="11" type="ORF">CUNI_LOCUS7727</name>
</gene>
<dbReference type="InterPro" id="IPR009357">
    <property type="entry name" value="Riboflavin_transptr"/>
</dbReference>
<evidence type="ECO:0000256" key="4">
    <source>
        <dbReference type="ARBA" id="ARBA00022448"/>
    </source>
</evidence>
<comment type="similarity">
    <text evidence="3 9">Belongs to the riboflavin transporter family.</text>
</comment>
<keyword evidence="12" id="KW-1185">Reference proteome</keyword>
<dbReference type="EMBL" id="CAJHNH020001236">
    <property type="protein sequence ID" value="CAG5122169.1"/>
    <property type="molecule type" value="Genomic_DNA"/>
</dbReference>
<feature type="transmembrane region" description="Helical" evidence="9">
    <location>
        <begin position="118"/>
        <end position="138"/>
    </location>
</feature>
<evidence type="ECO:0000256" key="6">
    <source>
        <dbReference type="ARBA" id="ARBA00022692"/>
    </source>
</evidence>
<evidence type="ECO:0000256" key="8">
    <source>
        <dbReference type="ARBA" id="ARBA00023136"/>
    </source>
</evidence>
<protein>
    <recommendedName>
        <fullName evidence="9">Riboflavin transporter</fullName>
    </recommendedName>
</protein>
<evidence type="ECO:0000256" key="9">
    <source>
        <dbReference type="RuleBase" id="RU368035"/>
    </source>
</evidence>
<evidence type="ECO:0000256" key="3">
    <source>
        <dbReference type="ARBA" id="ARBA00006366"/>
    </source>
</evidence>
<feature type="transmembrane region" description="Helical" evidence="9">
    <location>
        <begin position="225"/>
        <end position="247"/>
    </location>
</feature>
<feature type="transmembrane region" description="Helical" evidence="9">
    <location>
        <begin position="81"/>
        <end position="106"/>
    </location>
</feature>
<dbReference type="InterPro" id="IPR036259">
    <property type="entry name" value="MFS_trans_sf"/>
</dbReference>
<dbReference type="PANTHER" id="PTHR12929">
    <property type="entry name" value="SOLUTE CARRIER FAMILY 52"/>
    <property type="match status" value="1"/>
</dbReference>
<evidence type="ECO:0000256" key="5">
    <source>
        <dbReference type="ARBA" id="ARBA00022475"/>
    </source>
</evidence>
<feature type="transmembrane region" description="Helical" evidence="9">
    <location>
        <begin position="388"/>
        <end position="410"/>
    </location>
</feature>
<keyword evidence="7 9" id="KW-1133">Transmembrane helix</keyword>
<dbReference type="Pfam" id="PF06237">
    <property type="entry name" value="SLC52_ribofla_tr"/>
    <property type="match status" value="1"/>
</dbReference>
<evidence type="ECO:0000313" key="11">
    <source>
        <dbReference type="EMBL" id="CAG5122169.1"/>
    </source>
</evidence>
<evidence type="ECO:0000256" key="2">
    <source>
        <dbReference type="ARBA" id="ARBA00004651"/>
    </source>
</evidence>
<name>A0A8S3YZM7_9EUPU</name>
<comment type="function">
    <text evidence="9">Plasma membrane transporter mediating the uptake by cells of the water soluble vitamin B2/riboflavin that plays a key role in biochemical oxidation-reduction reactions of the carbohydrate, lipid, and amino acid metabolism.</text>
</comment>
<comment type="subcellular location">
    <subcellularLocation>
        <location evidence="2 9">Cell membrane</location>
        <topology evidence="2 9">Multi-pass membrane protein</topology>
    </subcellularLocation>
</comment>
<feature type="transmembrane region" description="Helical" evidence="9">
    <location>
        <begin position="417"/>
        <end position="437"/>
    </location>
</feature>
<feature type="transmembrane region" description="Helical" evidence="9">
    <location>
        <begin position="180"/>
        <end position="205"/>
    </location>
</feature>
<keyword evidence="5 9" id="KW-1003">Cell membrane</keyword>
<feature type="transmembrane region" description="Helical" evidence="9">
    <location>
        <begin position="453"/>
        <end position="474"/>
    </location>
</feature>
<feature type="transmembrane region" description="Helical" evidence="9">
    <location>
        <begin position="44"/>
        <end position="61"/>
    </location>
</feature>
<dbReference type="OrthoDB" id="9995836at2759"/>
<comment type="caution">
    <text evidence="11">The sequence shown here is derived from an EMBL/GenBank/DDBJ whole genome shotgun (WGS) entry which is preliminary data.</text>
</comment>
<reference evidence="11" key="1">
    <citation type="submission" date="2021-04" db="EMBL/GenBank/DDBJ databases">
        <authorList>
            <consortium name="Molecular Ecology Group"/>
        </authorList>
    </citation>
    <scope>NUCLEOTIDE SEQUENCE</scope>
</reference>
<evidence type="ECO:0000256" key="10">
    <source>
        <dbReference type="SAM" id="MobiDB-lite"/>
    </source>
</evidence>
<feature type="transmembrane region" description="Helical" evidence="9">
    <location>
        <begin position="352"/>
        <end position="376"/>
    </location>
</feature>
<sequence>MSASIIGVQNHEHGLGRSEPEGNSRNPLIKKARSIRTLFQNTKIIVHVLVCIFAVASWADMNGMWAQLPLLVEKAHEGWTLPSYIIVISQVANIGPLIFILISCLAPQTKPKLEKVTSFLIIILGMVACFMLAFLWEYTTDIGGSQHSTALLTLNFFLAVGDCTSSVSFYAFMAYMKPEYIATLFVGEGLSGLIPSVIAIGQGVGEIVCNGTMPISTEPNFSVRVYFIILSGILLVSALAFLLLNFWNYCKSEMVTQPASEEVIIPQPKHPNAMYGTLDSVSQSSEDRASNGLYPAEDDDKADVTKHSHASTSGTEVTTSTEVLIMGTNESSQSSSLFRSIRNLVKVQDISMWIFFFLLAQIIFINMTLTSFLPTIQIYSVLPYGLQYYHLATTLPQIANPVACLFALFFMAEHAAIIFIVTILGEVGLGYIIYVAVMSPTPPLHGENGGGELAVSMLTVLDYLLAALYMYYVFM</sequence>
<feature type="region of interest" description="Disordered" evidence="10">
    <location>
        <begin position="283"/>
        <end position="317"/>
    </location>
</feature>
<dbReference type="SUPFAM" id="SSF103473">
    <property type="entry name" value="MFS general substrate transporter"/>
    <property type="match status" value="1"/>
</dbReference>
<evidence type="ECO:0000313" key="12">
    <source>
        <dbReference type="Proteomes" id="UP000678393"/>
    </source>
</evidence>
<accession>A0A8S3YZM7</accession>
<proteinExistence type="inferred from homology"/>